<dbReference type="GO" id="GO:0003700">
    <property type="term" value="F:DNA-binding transcription factor activity"/>
    <property type="evidence" value="ECO:0007669"/>
    <property type="project" value="InterPro"/>
</dbReference>
<evidence type="ECO:0000313" key="5">
    <source>
        <dbReference type="EMBL" id="MBM6826170.1"/>
    </source>
</evidence>
<feature type="domain" description="HTH araC/xylS-type" evidence="4">
    <location>
        <begin position="222"/>
        <end position="319"/>
    </location>
</feature>
<comment type="caution">
    <text evidence="5">The sequence shown here is derived from an EMBL/GenBank/DDBJ whole genome shotgun (WGS) entry which is preliminary data.</text>
</comment>
<evidence type="ECO:0000256" key="3">
    <source>
        <dbReference type="ARBA" id="ARBA00023163"/>
    </source>
</evidence>
<dbReference type="PROSITE" id="PS00041">
    <property type="entry name" value="HTH_ARAC_FAMILY_1"/>
    <property type="match status" value="1"/>
</dbReference>
<dbReference type="PANTHER" id="PTHR43280">
    <property type="entry name" value="ARAC-FAMILY TRANSCRIPTIONAL REGULATOR"/>
    <property type="match status" value="1"/>
</dbReference>
<dbReference type="PROSITE" id="PS01124">
    <property type="entry name" value="HTH_ARAC_FAMILY_2"/>
    <property type="match status" value="1"/>
</dbReference>
<proteinExistence type="predicted"/>
<dbReference type="Gene3D" id="2.60.120.10">
    <property type="entry name" value="Jelly Rolls"/>
    <property type="match status" value="1"/>
</dbReference>
<dbReference type="InterPro" id="IPR009057">
    <property type="entry name" value="Homeodomain-like_sf"/>
</dbReference>
<dbReference type="GO" id="GO:0043565">
    <property type="term" value="F:sequence-specific DNA binding"/>
    <property type="evidence" value="ECO:0007669"/>
    <property type="project" value="InterPro"/>
</dbReference>
<dbReference type="Gene3D" id="1.10.10.60">
    <property type="entry name" value="Homeodomain-like"/>
    <property type="match status" value="2"/>
</dbReference>
<dbReference type="InterPro" id="IPR014710">
    <property type="entry name" value="RmlC-like_jellyroll"/>
</dbReference>
<name>A0A938WZZ9_9CLOT</name>
<protein>
    <submittedName>
        <fullName evidence="5">AraC family transcriptional regulator</fullName>
    </submittedName>
</protein>
<dbReference type="PRINTS" id="PR00032">
    <property type="entry name" value="HTHARAC"/>
</dbReference>
<gene>
    <name evidence="5" type="ORF">H6A13_03485</name>
</gene>
<dbReference type="InterPro" id="IPR013096">
    <property type="entry name" value="Cupin_2"/>
</dbReference>
<keyword evidence="1" id="KW-0805">Transcription regulation</keyword>
<reference evidence="5" key="1">
    <citation type="submission" date="2020-08" db="EMBL/GenBank/DDBJ databases">
        <authorList>
            <person name="Cejkova D."/>
            <person name="Kubasova T."/>
            <person name="Jahodarova E."/>
            <person name="Rychlik I."/>
        </authorList>
    </citation>
    <scope>NUCLEOTIDE SEQUENCE</scope>
    <source>
        <strain evidence="5">An420c</strain>
    </source>
</reference>
<dbReference type="InterPro" id="IPR018060">
    <property type="entry name" value="HTH_AraC"/>
</dbReference>
<keyword evidence="3" id="KW-0804">Transcription</keyword>
<reference evidence="5" key="2">
    <citation type="journal article" date="2021" name="Sci. Rep.">
        <title>The distribution of antibiotic resistance genes in chicken gut microbiota commensals.</title>
        <authorList>
            <person name="Juricova H."/>
            <person name="Matiasovicova J."/>
            <person name="Kubasova T."/>
            <person name="Cejkova D."/>
            <person name="Rychlik I."/>
        </authorList>
    </citation>
    <scope>NUCLEOTIDE SEQUENCE</scope>
    <source>
        <strain evidence="5">An420c</strain>
    </source>
</reference>
<dbReference type="Pfam" id="PF12833">
    <property type="entry name" value="HTH_18"/>
    <property type="match status" value="1"/>
</dbReference>
<dbReference type="InterPro" id="IPR018062">
    <property type="entry name" value="HTH_AraC-typ_CS"/>
</dbReference>
<dbReference type="InterPro" id="IPR011051">
    <property type="entry name" value="RmlC_Cupin_sf"/>
</dbReference>
<evidence type="ECO:0000256" key="2">
    <source>
        <dbReference type="ARBA" id="ARBA00023125"/>
    </source>
</evidence>
<organism evidence="5 6">
    <name type="scientific">Mordavella massiliensis</name>
    <dbReference type="NCBI Taxonomy" id="1871024"/>
    <lineage>
        <taxon>Bacteria</taxon>
        <taxon>Bacillati</taxon>
        <taxon>Bacillota</taxon>
        <taxon>Clostridia</taxon>
        <taxon>Eubacteriales</taxon>
        <taxon>Clostridiaceae</taxon>
        <taxon>Mordavella</taxon>
    </lineage>
</organism>
<dbReference type="AlphaFoldDB" id="A0A938WZZ9"/>
<dbReference type="InterPro" id="IPR020449">
    <property type="entry name" value="Tscrpt_reg_AraC-type_HTH"/>
</dbReference>
<accession>A0A938WZZ9</accession>
<dbReference type="SMART" id="SM00342">
    <property type="entry name" value="HTH_ARAC"/>
    <property type="match status" value="1"/>
</dbReference>
<dbReference type="PANTHER" id="PTHR43280:SF28">
    <property type="entry name" value="HTH-TYPE TRANSCRIPTIONAL ACTIVATOR RHAS"/>
    <property type="match status" value="1"/>
</dbReference>
<dbReference type="Proteomes" id="UP000713880">
    <property type="component" value="Unassembled WGS sequence"/>
</dbReference>
<dbReference type="EMBL" id="JACJLV010000007">
    <property type="protein sequence ID" value="MBM6826170.1"/>
    <property type="molecule type" value="Genomic_DNA"/>
</dbReference>
<evidence type="ECO:0000256" key="1">
    <source>
        <dbReference type="ARBA" id="ARBA00023015"/>
    </source>
</evidence>
<keyword evidence="2" id="KW-0238">DNA-binding</keyword>
<dbReference type="Pfam" id="PF07883">
    <property type="entry name" value="Cupin_2"/>
    <property type="match status" value="1"/>
</dbReference>
<dbReference type="RefSeq" id="WP_204908236.1">
    <property type="nucleotide sequence ID" value="NZ_JACJLV010000007.1"/>
</dbReference>
<evidence type="ECO:0000313" key="6">
    <source>
        <dbReference type="Proteomes" id="UP000713880"/>
    </source>
</evidence>
<keyword evidence="6" id="KW-1185">Reference proteome</keyword>
<dbReference type="SUPFAM" id="SSF51182">
    <property type="entry name" value="RmlC-like cupins"/>
    <property type="match status" value="1"/>
</dbReference>
<dbReference type="SUPFAM" id="SSF46689">
    <property type="entry name" value="Homeodomain-like"/>
    <property type="match status" value="1"/>
</dbReference>
<sequence length="332" mass="38703">MNKDLLEYLEKVNAQEEKILSGEKPVLSYFVKEEEGNVFDAETILTPMTMIDLLKQPRFVPLPEHTHNYLELVYVCSGSSTHIINDSEELTLKKDELLFLPPGARHRVGAAGYHDISLNFVILPAFLQYPLSMLREDTLLRRFILQVSREETTECAFLHFHLQDMPEAKNLLENMTRILLNRRRNSRQILQATMGVLLLDLSGRAYKMTVGTPSSYEQAIVMDALNYIETEYKTASLADFCDRQGKPDYYISRLMKRYFPYTFTQYLQKRRLLQAAYLLTETKEPIEAIIVDIGYENSSHFHRLFKTTYGMTPGEYRKRFTMTEWPMFEGQG</sequence>
<evidence type="ECO:0000259" key="4">
    <source>
        <dbReference type="PROSITE" id="PS01124"/>
    </source>
</evidence>